<keyword evidence="7" id="KW-1185">Reference proteome</keyword>
<evidence type="ECO:0000256" key="3">
    <source>
        <dbReference type="ARBA" id="ARBA00023004"/>
    </source>
</evidence>
<keyword evidence="2 4" id="KW-0479">Metal-binding</keyword>
<dbReference type="EMBL" id="CABFPH010000053">
    <property type="protein sequence ID" value="VUD72889.1"/>
    <property type="molecule type" value="Genomic_DNA"/>
</dbReference>
<sequence>MASRPEETGYRARRATALACLAWCIADGPAAADPAGNHRVRGWTIATQLCSPCHIIGRGPQAGEFSDPVFLRVAKMPSTTGPALAVFLRSHHERMPSLRLDRDEMDAVIDDILSLKGARAARP</sequence>
<evidence type="ECO:0000313" key="7">
    <source>
        <dbReference type="Proteomes" id="UP000410984"/>
    </source>
</evidence>
<evidence type="ECO:0000256" key="2">
    <source>
        <dbReference type="ARBA" id="ARBA00022723"/>
    </source>
</evidence>
<dbReference type="Gene3D" id="1.10.760.10">
    <property type="entry name" value="Cytochrome c-like domain"/>
    <property type="match status" value="1"/>
</dbReference>
<evidence type="ECO:0000259" key="5">
    <source>
        <dbReference type="PROSITE" id="PS51007"/>
    </source>
</evidence>
<keyword evidence="1 4" id="KW-0349">Heme</keyword>
<dbReference type="PROSITE" id="PS51007">
    <property type="entry name" value="CYTC"/>
    <property type="match status" value="1"/>
</dbReference>
<dbReference type="Proteomes" id="UP000410984">
    <property type="component" value="Unassembled WGS sequence"/>
</dbReference>
<dbReference type="AlphaFoldDB" id="A0A509EHG1"/>
<organism evidence="6 7">
    <name type="scientific">Methylobacterium symbioticum</name>
    <dbReference type="NCBI Taxonomy" id="2584084"/>
    <lineage>
        <taxon>Bacteria</taxon>
        <taxon>Pseudomonadati</taxon>
        <taxon>Pseudomonadota</taxon>
        <taxon>Alphaproteobacteria</taxon>
        <taxon>Hyphomicrobiales</taxon>
        <taxon>Methylobacteriaceae</taxon>
        <taxon>Methylobacterium</taxon>
    </lineage>
</organism>
<evidence type="ECO:0000313" key="6">
    <source>
        <dbReference type="EMBL" id="VUD72889.1"/>
    </source>
</evidence>
<dbReference type="GO" id="GO:0020037">
    <property type="term" value="F:heme binding"/>
    <property type="evidence" value="ECO:0007669"/>
    <property type="project" value="InterPro"/>
</dbReference>
<evidence type="ECO:0000256" key="1">
    <source>
        <dbReference type="ARBA" id="ARBA00022617"/>
    </source>
</evidence>
<keyword evidence="3 4" id="KW-0408">Iron</keyword>
<dbReference type="SUPFAM" id="SSF46626">
    <property type="entry name" value="Cytochrome c"/>
    <property type="match status" value="1"/>
</dbReference>
<dbReference type="InterPro" id="IPR036909">
    <property type="entry name" value="Cyt_c-like_dom_sf"/>
</dbReference>
<dbReference type="GO" id="GO:0046872">
    <property type="term" value="F:metal ion binding"/>
    <property type="evidence" value="ECO:0007669"/>
    <property type="project" value="UniProtKB-KW"/>
</dbReference>
<proteinExistence type="predicted"/>
<protein>
    <submittedName>
        <fullName evidence="6">Cytochrome c-552</fullName>
    </submittedName>
</protein>
<accession>A0A509EHG1</accession>
<name>A0A509EHG1_9HYPH</name>
<evidence type="ECO:0000256" key="4">
    <source>
        <dbReference type="PROSITE-ProRule" id="PRU00433"/>
    </source>
</evidence>
<dbReference type="GO" id="GO:0009055">
    <property type="term" value="F:electron transfer activity"/>
    <property type="evidence" value="ECO:0007669"/>
    <property type="project" value="InterPro"/>
</dbReference>
<reference evidence="6 7" key="1">
    <citation type="submission" date="2019-06" db="EMBL/GenBank/DDBJ databases">
        <authorList>
            <person name="Rodrigo-Torres L."/>
            <person name="Arahal R. D."/>
            <person name="Lucena T."/>
        </authorList>
    </citation>
    <scope>NUCLEOTIDE SEQUENCE [LARGE SCALE GENOMIC DNA]</scope>
    <source>
        <strain evidence="6 7">SB0023/3</strain>
    </source>
</reference>
<dbReference type="InterPro" id="IPR009056">
    <property type="entry name" value="Cyt_c-like_dom"/>
</dbReference>
<gene>
    <name evidence="6" type="primary">cycB_2</name>
    <name evidence="6" type="ORF">MET9862_03496</name>
</gene>
<feature type="domain" description="Cytochrome c" evidence="5">
    <location>
        <begin position="37"/>
        <end position="116"/>
    </location>
</feature>